<dbReference type="EMBL" id="AP019774">
    <property type="protein sequence ID" value="BCD70233.1"/>
    <property type="molecule type" value="Genomic_DNA"/>
</dbReference>
<protein>
    <submittedName>
        <fullName evidence="2">Uncharacterized protein</fullName>
    </submittedName>
</protein>
<name>A0A6J4CZT2_9HELI</name>
<dbReference type="Proteomes" id="UP000317935">
    <property type="component" value="Chromosome"/>
</dbReference>
<dbReference type="AlphaFoldDB" id="A0A6J4CZT2"/>
<dbReference type="OrthoDB" id="5325117at2"/>
<evidence type="ECO:0000313" key="3">
    <source>
        <dbReference type="Proteomes" id="UP000317935"/>
    </source>
</evidence>
<evidence type="ECO:0000313" key="1">
    <source>
        <dbReference type="EMBL" id="BCD45523.1"/>
    </source>
</evidence>
<evidence type="ECO:0000313" key="4">
    <source>
        <dbReference type="Proteomes" id="UP000509742"/>
    </source>
</evidence>
<reference evidence="2 3" key="1">
    <citation type="submission" date="2019-06" db="EMBL/GenBank/DDBJ databases">
        <title>Complete genome sequence of Helicobacter suis SNTW101c.</title>
        <authorList>
            <person name="Rimbara E."/>
            <person name="Suzuki M."/>
            <person name="Matsui H."/>
            <person name="Nakamura M."/>
            <person name="Mori S."/>
            <person name="Shibayama K."/>
        </authorList>
    </citation>
    <scope>NUCLEOTIDE SEQUENCE [LARGE SCALE GENOMIC DNA]</scope>
    <source>
        <strain evidence="2 3">SNTW101c</strain>
    </source>
</reference>
<dbReference type="Proteomes" id="UP000509742">
    <property type="component" value="Chromosome"/>
</dbReference>
<accession>A0A6J4CZT2</accession>
<evidence type="ECO:0000313" key="2">
    <source>
        <dbReference type="EMBL" id="BCD70233.1"/>
    </source>
</evidence>
<dbReference type="EMBL" id="AP023036">
    <property type="protein sequence ID" value="BCD45523.1"/>
    <property type="molecule type" value="Genomic_DNA"/>
</dbReference>
<gene>
    <name evidence="1" type="ORF">NHP190020_05620</name>
    <name evidence="2" type="ORF">SNTW_08780</name>
</gene>
<sequence length="77" mass="8895">MNWADELKIALLEDNLERASYLVETCPFLDHSCLDLEVLESAKTLIGTTIERLKQKQQTLGLQMRQLKTTQKFLEIS</sequence>
<dbReference type="GeneID" id="56928233"/>
<keyword evidence="4" id="KW-1185">Reference proteome</keyword>
<reference evidence="1 4" key="2">
    <citation type="submission" date="2020-04" db="EMBL/GenBank/DDBJ databases">
        <title>Genomic analysis of gastric non-Helicobacter pylori Helicobacters isolated in Japan.</title>
        <authorList>
            <person name="Suzuki M."/>
            <person name="Rimbara E."/>
        </authorList>
    </citation>
    <scope>NUCLEOTIDE SEQUENCE [LARGE SCALE GENOMIC DNA]</scope>
    <source>
        <strain evidence="1 4">NHP19-0020</strain>
    </source>
</reference>
<proteinExistence type="predicted"/>
<dbReference type="RefSeq" id="WP_034377086.1">
    <property type="nucleotide sequence ID" value="NZ_AP019774.1"/>
</dbReference>
<organism evidence="2 3">
    <name type="scientific">Helicobacter suis</name>
    <dbReference type="NCBI Taxonomy" id="104628"/>
    <lineage>
        <taxon>Bacteria</taxon>
        <taxon>Pseudomonadati</taxon>
        <taxon>Campylobacterota</taxon>
        <taxon>Epsilonproteobacteria</taxon>
        <taxon>Campylobacterales</taxon>
        <taxon>Helicobacteraceae</taxon>
        <taxon>Helicobacter</taxon>
    </lineage>
</organism>